<gene>
    <name evidence="1" type="ORF">R3P94_00545</name>
    <name evidence="2" type="ORF">R3Q15_00570</name>
</gene>
<dbReference type="EMBL" id="JAWLKH010000001">
    <property type="protein sequence ID" value="MDV6310403.1"/>
    <property type="molecule type" value="Genomic_DNA"/>
</dbReference>
<keyword evidence="3" id="KW-1185">Reference proteome</keyword>
<dbReference type="AlphaFoldDB" id="A0AAE4QZ43"/>
<evidence type="ECO:0000313" key="1">
    <source>
        <dbReference type="EMBL" id="MDV6305843.1"/>
    </source>
</evidence>
<comment type="caution">
    <text evidence="2">The sequence shown here is derived from an EMBL/GenBank/DDBJ whole genome shotgun (WGS) entry which is preliminary data.</text>
</comment>
<proteinExistence type="predicted"/>
<dbReference type="RefSeq" id="WP_024498392.1">
    <property type="nucleotide sequence ID" value="NZ_CP096596.1"/>
</dbReference>
<evidence type="ECO:0000313" key="2">
    <source>
        <dbReference type="EMBL" id="MDV6310403.1"/>
    </source>
</evidence>
<dbReference type="EMBL" id="JAWLKI010000001">
    <property type="protein sequence ID" value="MDV6305843.1"/>
    <property type="molecule type" value="Genomic_DNA"/>
</dbReference>
<evidence type="ECO:0000313" key="3">
    <source>
        <dbReference type="Proteomes" id="UP001185779"/>
    </source>
</evidence>
<reference evidence="2 3" key="1">
    <citation type="submission" date="2023-10" db="EMBL/GenBank/DDBJ databases">
        <title>Development of a sustainable strategy for remediation of hydrocarbon-contaminated territories based on the waste exchange concept.</title>
        <authorList>
            <person name="Krivoruchko A."/>
        </authorList>
    </citation>
    <scope>NUCLEOTIDE SEQUENCE</scope>
    <source>
        <strain evidence="1 3">IEGM 1266</strain>
        <strain evidence="2">IEGM 1279</strain>
    </source>
</reference>
<dbReference type="Proteomes" id="UP001185779">
    <property type="component" value="Unassembled WGS sequence"/>
</dbReference>
<accession>A0AAE4QZ43</accession>
<dbReference type="Proteomes" id="UP001185922">
    <property type="component" value="Unassembled WGS sequence"/>
</dbReference>
<organism evidence="2 4">
    <name type="scientific">Gordonia amicalis</name>
    <dbReference type="NCBI Taxonomy" id="89053"/>
    <lineage>
        <taxon>Bacteria</taxon>
        <taxon>Bacillati</taxon>
        <taxon>Actinomycetota</taxon>
        <taxon>Actinomycetes</taxon>
        <taxon>Mycobacteriales</taxon>
        <taxon>Gordoniaceae</taxon>
        <taxon>Gordonia</taxon>
    </lineage>
</organism>
<evidence type="ECO:0000313" key="4">
    <source>
        <dbReference type="Proteomes" id="UP001185922"/>
    </source>
</evidence>
<sequence length="112" mass="11458">MTSGGRSRNRVAADVGTAADLSARLANAETRLGTVHSELVELLADIDCAVGVGEGAVAFRRGFGPPSAETGDLLRSVIVRLAEHRQALTRGVESLAEADADAAGAVESGDTR</sequence>
<protein>
    <submittedName>
        <fullName evidence="2">Uncharacterized protein</fullName>
    </submittedName>
</protein>
<name>A0AAE4QZ43_9ACTN</name>